<dbReference type="EMBL" id="FQUQ01000002">
    <property type="protein sequence ID" value="SHF43374.1"/>
    <property type="molecule type" value="Genomic_DNA"/>
</dbReference>
<reference evidence="3" key="1">
    <citation type="submission" date="2016-11" db="EMBL/GenBank/DDBJ databases">
        <authorList>
            <person name="Varghese N."/>
            <person name="Submissions S."/>
        </authorList>
    </citation>
    <scope>NUCLEOTIDE SEQUENCE [LARGE SCALE GENOMIC DNA]</scope>
    <source>
        <strain evidence="3">DSM 16990</strain>
    </source>
</reference>
<keyword evidence="2" id="KW-0449">Lipoprotein</keyword>
<dbReference type="Pfam" id="PF15890">
    <property type="entry name" value="Peptidase_Mx1"/>
    <property type="match status" value="1"/>
</dbReference>
<keyword evidence="1" id="KW-0732">Signal</keyword>
<sequence>MKKLFIYTLLILAGISSFLSCSKEDKVTLEKENLDYFAIINKPKEKWNALDSLCDTIYRDYGVKIVYEYTPQVIRPNDFYYPPTYDKALAYTRKVMKTLWLEPLKKNFPDYFKRETPIEFILMGGYYHGHPTNTDIAAGAGFNGQFYRLGMGGVNNLDLSNKAAVHDHVVTLWHEHAHNQDVKYGRGEIFDRISIGTYYKEAWNTKTEPQAVTDGFFRKYGGFAPEEDFATTVEHLTRFPKNDALTLINSNEKLKRKYNLVNKFYLDKGMDLHKLQSIVYDLVYKK</sequence>
<keyword evidence="3" id="KW-1185">Reference proteome</keyword>
<organism evidence="2 3">
    <name type="scientific">Pedobacter caeni</name>
    <dbReference type="NCBI Taxonomy" id="288992"/>
    <lineage>
        <taxon>Bacteria</taxon>
        <taxon>Pseudomonadati</taxon>
        <taxon>Bacteroidota</taxon>
        <taxon>Sphingobacteriia</taxon>
        <taxon>Sphingobacteriales</taxon>
        <taxon>Sphingobacteriaceae</taxon>
        <taxon>Pedobacter</taxon>
    </lineage>
</organism>
<dbReference type="InterPro" id="IPR030890">
    <property type="entry name" value="LP_HExxH_w_TonB"/>
</dbReference>
<dbReference type="GO" id="GO:0016787">
    <property type="term" value="F:hydrolase activity"/>
    <property type="evidence" value="ECO:0007669"/>
    <property type="project" value="UniProtKB-KW"/>
</dbReference>
<dbReference type="STRING" id="288992.SAMN04488522_1021251"/>
<dbReference type="RefSeq" id="WP_073231534.1">
    <property type="nucleotide sequence ID" value="NZ_FQUQ01000002.1"/>
</dbReference>
<evidence type="ECO:0000313" key="2">
    <source>
        <dbReference type="EMBL" id="SHF43374.1"/>
    </source>
</evidence>
<gene>
    <name evidence="2" type="ORF">SAMN04488522_1021251</name>
</gene>
<name>A0A1M5BLE4_9SPHI</name>
<dbReference type="AlphaFoldDB" id="A0A1M5BLE4"/>
<evidence type="ECO:0000256" key="1">
    <source>
        <dbReference type="SAM" id="SignalP"/>
    </source>
</evidence>
<evidence type="ECO:0000313" key="3">
    <source>
        <dbReference type="Proteomes" id="UP000184287"/>
    </source>
</evidence>
<dbReference type="NCBIfam" id="TIGR04549">
    <property type="entry name" value="LP_HExxH_w_tonB"/>
    <property type="match status" value="1"/>
</dbReference>
<feature type="signal peptide" evidence="1">
    <location>
        <begin position="1"/>
        <end position="22"/>
    </location>
</feature>
<dbReference type="Gene3D" id="3.40.390.70">
    <property type="match status" value="1"/>
</dbReference>
<accession>A0A1M5BLE4</accession>
<dbReference type="OrthoDB" id="1113652at2"/>
<keyword evidence="2" id="KW-0378">Hydrolase</keyword>
<dbReference type="Proteomes" id="UP000184287">
    <property type="component" value="Unassembled WGS sequence"/>
</dbReference>
<dbReference type="PROSITE" id="PS51257">
    <property type="entry name" value="PROKAR_LIPOPROTEIN"/>
    <property type="match status" value="1"/>
</dbReference>
<feature type="chain" id="PRO_5012477216" evidence="1">
    <location>
        <begin position="23"/>
        <end position="286"/>
    </location>
</feature>
<protein>
    <submittedName>
        <fullName evidence="2">Substrate import-associated zinc metallohydrolase lipoprotein</fullName>
    </submittedName>
</protein>
<proteinExistence type="predicted"/>